<keyword evidence="3 8" id="KW-0812">Transmembrane</keyword>
<dbReference type="InterPro" id="IPR039311">
    <property type="entry name" value="FAM187A/B"/>
</dbReference>
<feature type="transmembrane region" description="Helical" evidence="8">
    <location>
        <begin position="378"/>
        <end position="400"/>
    </location>
</feature>
<feature type="signal peptide" evidence="9">
    <location>
        <begin position="1"/>
        <end position="44"/>
    </location>
</feature>
<evidence type="ECO:0000256" key="7">
    <source>
        <dbReference type="ARBA" id="ARBA00023180"/>
    </source>
</evidence>
<evidence type="ECO:0000256" key="4">
    <source>
        <dbReference type="ARBA" id="ARBA00022729"/>
    </source>
</evidence>
<evidence type="ECO:0000256" key="8">
    <source>
        <dbReference type="SAM" id="Phobius"/>
    </source>
</evidence>
<keyword evidence="7" id="KW-0325">Glycoprotein</keyword>
<name>A0AAV2ZPG8_PYXAD</name>
<gene>
    <name evidence="11" type="ORF">GDO54_003316</name>
</gene>
<accession>A0AAV2ZPG8</accession>
<comment type="caution">
    <text evidence="11">The sequence shown here is derived from an EMBL/GenBank/DDBJ whole genome shotgun (WGS) entry which is preliminary data.</text>
</comment>
<dbReference type="PANTHER" id="PTHR32178">
    <property type="entry name" value="FAM187"/>
    <property type="match status" value="1"/>
</dbReference>
<sequence length="408" mass="45658">MAMGTSVVHDQSPSRNPRDSDMMFMVRFAFFLVLFVSIISSGRADDNILQCPAFGPCRKAFLTSNPMSLKCGNQTGDAPITWQFLDARDPYTEAVTFISSSGPVNIIEGLNQGQQMTISSLVSRAQLTSGDLTILSPRVEDTGLYICKDGEKTLASYEVDFQDANCLHIFHSSLMQNGQLNTIIDLDEEGTLEMFTVWSEWQPCDRCRSPGERKRIGYCYAEVSKDAVILTGPVPCGLLRTSFKEVLTRPPELQIKICQEACVAKLPKQANLILTIEITNYHTLLHADASFTCPGSSIYRPVYWMHEGESTTRLKQMLKTTTYIMDDTTGGGTLSIHMLNKTEQGTFECYVERQLKARFNIIFPNVITEPETNSWHQYILMGVGAFLIASVFIEIALACYKTTQRVIH</sequence>
<evidence type="ECO:0000256" key="6">
    <source>
        <dbReference type="ARBA" id="ARBA00023136"/>
    </source>
</evidence>
<protein>
    <recommendedName>
        <fullName evidence="10">Ig-like domain-containing protein</fullName>
    </recommendedName>
</protein>
<dbReference type="InterPro" id="IPR007110">
    <property type="entry name" value="Ig-like_dom"/>
</dbReference>
<evidence type="ECO:0000256" key="1">
    <source>
        <dbReference type="ARBA" id="ARBA00004479"/>
    </source>
</evidence>
<feature type="chain" id="PRO_5043730030" description="Ig-like domain-containing protein" evidence="9">
    <location>
        <begin position="45"/>
        <end position="408"/>
    </location>
</feature>
<feature type="domain" description="Ig-like" evidence="10">
    <location>
        <begin position="267"/>
        <end position="360"/>
    </location>
</feature>
<proteinExistence type="inferred from homology"/>
<evidence type="ECO:0000259" key="10">
    <source>
        <dbReference type="PROSITE" id="PS50835"/>
    </source>
</evidence>
<dbReference type="Proteomes" id="UP001181693">
    <property type="component" value="Unassembled WGS sequence"/>
</dbReference>
<dbReference type="EMBL" id="DYDO01000011">
    <property type="protein sequence ID" value="DBA15858.1"/>
    <property type="molecule type" value="Genomic_DNA"/>
</dbReference>
<organism evidence="11 12">
    <name type="scientific">Pyxicephalus adspersus</name>
    <name type="common">African bullfrog</name>
    <dbReference type="NCBI Taxonomy" id="30357"/>
    <lineage>
        <taxon>Eukaryota</taxon>
        <taxon>Metazoa</taxon>
        <taxon>Chordata</taxon>
        <taxon>Craniata</taxon>
        <taxon>Vertebrata</taxon>
        <taxon>Euteleostomi</taxon>
        <taxon>Amphibia</taxon>
        <taxon>Batrachia</taxon>
        <taxon>Anura</taxon>
        <taxon>Neobatrachia</taxon>
        <taxon>Ranoidea</taxon>
        <taxon>Pyxicephalidae</taxon>
        <taxon>Pyxicephalinae</taxon>
        <taxon>Pyxicephalus</taxon>
    </lineage>
</organism>
<evidence type="ECO:0000256" key="2">
    <source>
        <dbReference type="ARBA" id="ARBA00008727"/>
    </source>
</evidence>
<evidence type="ECO:0000313" key="12">
    <source>
        <dbReference type="Proteomes" id="UP001181693"/>
    </source>
</evidence>
<evidence type="ECO:0000256" key="5">
    <source>
        <dbReference type="ARBA" id="ARBA00022989"/>
    </source>
</evidence>
<comment type="subcellular location">
    <subcellularLocation>
        <location evidence="1">Membrane</location>
        <topology evidence="1">Single-pass type I membrane protein</topology>
    </subcellularLocation>
</comment>
<evidence type="ECO:0000256" key="3">
    <source>
        <dbReference type="ARBA" id="ARBA00022692"/>
    </source>
</evidence>
<evidence type="ECO:0000313" key="11">
    <source>
        <dbReference type="EMBL" id="DBA15858.1"/>
    </source>
</evidence>
<dbReference type="SUPFAM" id="SSF48726">
    <property type="entry name" value="Immunoglobulin"/>
    <property type="match status" value="1"/>
</dbReference>
<dbReference type="InterPro" id="IPR036179">
    <property type="entry name" value="Ig-like_dom_sf"/>
</dbReference>
<dbReference type="AlphaFoldDB" id="A0AAV2ZPG8"/>
<keyword evidence="6 8" id="KW-0472">Membrane</keyword>
<dbReference type="PANTHER" id="PTHR32178:SF8">
    <property type="entry name" value="PROTEIN FAM187B"/>
    <property type="match status" value="1"/>
</dbReference>
<comment type="similarity">
    <text evidence="2">Belongs to the FAM187 family.</text>
</comment>
<dbReference type="GO" id="GO:0016020">
    <property type="term" value="C:membrane"/>
    <property type="evidence" value="ECO:0007669"/>
    <property type="project" value="UniProtKB-SubCell"/>
</dbReference>
<evidence type="ECO:0000256" key="9">
    <source>
        <dbReference type="SAM" id="SignalP"/>
    </source>
</evidence>
<reference evidence="11" key="1">
    <citation type="thesis" date="2020" institute="ProQuest LLC" country="789 East Eisenhower Parkway, Ann Arbor, MI, USA">
        <title>Comparative Genomics and Chromosome Evolution.</title>
        <authorList>
            <person name="Mudd A.B."/>
        </authorList>
    </citation>
    <scope>NUCLEOTIDE SEQUENCE</scope>
    <source>
        <strain evidence="11">1538</strain>
        <tissue evidence="11">Blood</tissue>
    </source>
</reference>
<dbReference type="CDD" id="cd00096">
    <property type="entry name" value="Ig"/>
    <property type="match status" value="1"/>
</dbReference>
<keyword evidence="12" id="KW-1185">Reference proteome</keyword>
<keyword evidence="5 8" id="KW-1133">Transmembrane helix</keyword>
<dbReference type="PROSITE" id="PS50835">
    <property type="entry name" value="IG_LIKE"/>
    <property type="match status" value="1"/>
</dbReference>
<keyword evidence="4 9" id="KW-0732">Signal</keyword>